<sequence>MHEMQPAKAISSTPNNKPQRQRKCQETRWLKEEKRRKGVLQWLRGYTLHDHSKGLVKSLEDNHNLAVITSCQCQAVHNQMTSTAVVRYIFNQVFLPSPHSRTGRDDTLDDELQYSTPNKQRKHEQF</sequence>
<gene>
    <name evidence="2" type="ORF">OUZ56_018316</name>
</gene>
<feature type="region of interest" description="Disordered" evidence="1">
    <location>
        <begin position="96"/>
        <end position="126"/>
    </location>
</feature>
<keyword evidence="3" id="KW-1185">Reference proteome</keyword>
<dbReference type="Proteomes" id="UP001234178">
    <property type="component" value="Unassembled WGS sequence"/>
</dbReference>
<protein>
    <submittedName>
        <fullName evidence="2">Uncharacterized protein</fullName>
    </submittedName>
</protein>
<comment type="caution">
    <text evidence="2">The sequence shown here is derived from an EMBL/GenBank/DDBJ whole genome shotgun (WGS) entry which is preliminary data.</text>
</comment>
<evidence type="ECO:0000313" key="3">
    <source>
        <dbReference type="Proteomes" id="UP001234178"/>
    </source>
</evidence>
<organism evidence="2 3">
    <name type="scientific">Daphnia magna</name>
    <dbReference type="NCBI Taxonomy" id="35525"/>
    <lineage>
        <taxon>Eukaryota</taxon>
        <taxon>Metazoa</taxon>
        <taxon>Ecdysozoa</taxon>
        <taxon>Arthropoda</taxon>
        <taxon>Crustacea</taxon>
        <taxon>Branchiopoda</taxon>
        <taxon>Diplostraca</taxon>
        <taxon>Cladocera</taxon>
        <taxon>Anomopoda</taxon>
        <taxon>Daphniidae</taxon>
        <taxon>Daphnia</taxon>
    </lineage>
</organism>
<feature type="region of interest" description="Disordered" evidence="1">
    <location>
        <begin position="1"/>
        <end position="28"/>
    </location>
</feature>
<name>A0ABQ9Z8I7_9CRUS</name>
<evidence type="ECO:0000313" key="2">
    <source>
        <dbReference type="EMBL" id="KAK4009207.1"/>
    </source>
</evidence>
<accession>A0ABQ9Z8I7</accession>
<proteinExistence type="predicted"/>
<dbReference type="EMBL" id="JAOYFB010000003">
    <property type="protein sequence ID" value="KAK4009207.1"/>
    <property type="molecule type" value="Genomic_DNA"/>
</dbReference>
<evidence type="ECO:0000256" key="1">
    <source>
        <dbReference type="SAM" id="MobiDB-lite"/>
    </source>
</evidence>
<reference evidence="2 3" key="1">
    <citation type="journal article" date="2023" name="Nucleic Acids Res.">
        <title>The hologenome of Daphnia magna reveals possible DNA methylation and microbiome-mediated evolution of the host genome.</title>
        <authorList>
            <person name="Chaturvedi A."/>
            <person name="Li X."/>
            <person name="Dhandapani V."/>
            <person name="Marshall H."/>
            <person name="Kissane S."/>
            <person name="Cuenca-Cambronero M."/>
            <person name="Asole G."/>
            <person name="Calvet F."/>
            <person name="Ruiz-Romero M."/>
            <person name="Marangio P."/>
            <person name="Guigo R."/>
            <person name="Rago D."/>
            <person name="Mirbahai L."/>
            <person name="Eastwood N."/>
            <person name="Colbourne J.K."/>
            <person name="Zhou J."/>
            <person name="Mallon E."/>
            <person name="Orsini L."/>
        </authorList>
    </citation>
    <scope>NUCLEOTIDE SEQUENCE [LARGE SCALE GENOMIC DNA]</scope>
    <source>
        <strain evidence="2">LRV0_1</strain>
    </source>
</reference>